<name>A0ABP8LHX4_9MICO</name>
<proteinExistence type="inferred from homology"/>
<dbReference type="EMBL" id="BAABGN010000012">
    <property type="protein sequence ID" value="GAA4429230.1"/>
    <property type="molecule type" value="Genomic_DNA"/>
</dbReference>
<dbReference type="RefSeq" id="WP_345217196.1">
    <property type="nucleotide sequence ID" value="NZ_BAABGN010000012.1"/>
</dbReference>
<dbReference type="CDD" id="cd13585">
    <property type="entry name" value="PBP2_TMBP_like"/>
    <property type="match status" value="1"/>
</dbReference>
<dbReference type="Pfam" id="PF01547">
    <property type="entry name" value="SBP_bac_1"/>
    <property type="match status" value="1"/>
</dbReference>
<dbReference type="PANTHER" id="PTHR30061:SF50">
    <property type="entry name" value="MALTOSE_MALTODEXTRIN-BINDING PERIPLASMIC PROTEIN"/>
    <property type="match status" value="1"/>
</dbReference>
<comment type="caution">
    <text evidence="5">The sequence shown here is derived from an EMBL/GenBank/DDBJ whole genome shotgun (WGS) entry which is preliminary data.</text>
</comment>
<feature type="chain" id="PRO_5045709697" evidence="4">
    <location>
        <begin position="36"/>
        <end position="455"/>
    </location>
</feature>
<dbReference type="InterPro" id="IPR006059">
    <property type="entry name" value="SBP"/>
</dbReference>
<evidence type="ECO:0000313" key="6">
    <source>
        <dbReference type="Proteomes" id="UP001500622"/>
    </source>
</evidence>
<evidence type="ECO:0000256" key="2">
    <source>
        <dbReference type="ARBA" id="ARBA00022448"/>
    </source>
</evidence>
<evidence type="ECO:0000256" key="4">
    <source>
        <dbReference type="SAM" id="SignalP"/>
    </source>
</evidence>
<evidence type="ECO:0000256" key="3">
    <source>
        <dbReference type="ARBA" id="ARBA00022729"/>
    </source>
</evidence>
<evidence type="ECO:0000256" key="1">
    <source>
        <dbReference type="ARBA" id="ARBA00008520"/>
    </source>
</evidence>
<sequence>MGTARRRRRVQGTTAAAAAALALAACSPGATNSSAEDDDALASGATTVTFRLWDEVAAPAYAESFDAFTAQNPDIQVEIETVPWADYWERLPLDISSGEMADIFWTNTSNFGRYADSGDLINISDAIGDDHDKWVESVTDLYERNGSLWGVPQLWDSIALYYNTQLVEDAGVDPTELTWQPPADEGQAVGPNDTLLAASRALTTDTEGRHPGDEGFDRGSTAVYGFNAQADLQAIYRDFLAQNGAQFQEGDEFAFATPEGEEAFQYLVDLINTHHVAPSAADTNTNPNVTRDLFLQGRLGLFQSGPYNLRRIADSAEFEWGLAPLVEGPEGRISVVHGVAAVGNANSDNVEATTEVLRWLGSADGQSALASQGVAFPAAVAAQETFVDYWAERGVDVQVFIDAAQEPTAPAPVGPDVNAGLNAVAPILQDMFLGDIPVARALQQAQEAGNEAMED</sequence>
<dbReference type="PROSITE" id="PS51318">
    <property type="entry name" value="TAT"/>
    <property type="match status" value="1"/>
</dbReference>
<dbReference type="Proteomes" id="UP001500622">
    <property type="component" value="Unassembled WGS sequence"/>
</dbReference>
<keyword evidence="6" id="KW-1185">Reference proteome</keyword>
<reference evidence="6" key="1">
    <citation type="journal article" date="2019" name="Int. J. Syst. Evol. Microbiol.">
        <title>The Global Catalogue of Microorganisms (GCM) 10K type strain sequencing project: providing services to taxonomists for standard genome sequencing and annotation.</title>
        <authorList>
            <consortium name="The Broad Institute Genomics Platform"/>
            <consortium name="The Broad Institute Genome Sequencing Center for Infectious Disease"/>
            <person name="Wu L."/>
            <person name="Ma J."/>
        </authorList>
    </citation>
    <scope>NUCLEOTIDE SEQUENCE [LARGE SCALE GENOMIC DNA]</scope>
    <source>
        <strain evidence="6">JCM 17810</strain>
    </source>
</reference>
<comment type="similarity">
    <text evidence="1">Belongs to the bacterial solute-binding protein 1 family.</text>
</comment>
<keyword evidence="3 4" id="KW-0732">Signal</keyword>
<dbReference type="SUPFAM" id="SSF53850">
    <property type="entry name" value="Periplasmic binding protein-like II"/>
    <property type="match status" value="1"/>
</dbReference>
<feature type="signal peptide" evidence="4">
    <location>
        <begin position="1"/>
        <end position="35"/>
    </location>
</feature>
<protein>
    <submittedName>
        <fullName evidence="5">Sugar ABC transporter substrate-binding protein</fullName>
    </submittedName>
</protein>
<dbReference type="PROSITE" id="PS51257">
    <property type="entry name" value="PROKAR_LIPOPROTEIN"/>
    <property type="match status" value="1"/>
</dbReference>
<accession>A0ABP8LHX4</accession>
<organism evidence="5 6">
    <name type="scientific">Georgenia halophila</name>
    <dbReference type="NCBI Taxonomy" id="620889"/>
    <lineage>
        <taxon>Bacteria</taxon>
        <taxon>Bacillati</taxon>
        <taxon>Actinomycetota</taxon>
        <taxon>Actinomycetes</taxon>
        <taxon>Micrococcales</taxon>
        <taxon>Bogoriellaceae</taxon>
        <taxon>Georgenia</taxon>
    </lineage>
</organism>
<keyword evidence="2" id="KW-0813">Transport</keyword>
<gene>
    <name evidence="5" type="ORF">GCM10023169_31280</name>
</gene>
<evidence type="ECO:0000313" key="5">
    <source>
        <dbReference type="EMBL" id="GAA4429230.1"/>
    </source>
</evidence>
<dbReference type="Gene3D" id="3.40.190.10">
    <property type="entry name" value="Periplasmic binding protein-like II"/>
    <property type="match status" value="1"/>
</dbReference>
<dbReference type="PANTHER" id="PTHR30061">
    <property type="entry name" value="MALTOSE-BINDING PERIPLASMIC PROTEIN"/>
    <property type="match status" value="1"/>
</dbReference>
<dbReference type="InterPro" id="IPR006311">
    <property type="entry name" value="TAT_signal"/>
</dbReference>